<feature type="compositionally biased region" description="Polar residues" evidence="5">
    <location>
        <begin position="408"/>
        <end position="417"/>
    </location>
</feature>
<feature type="compositionally biased region" description="Basic and acidic residues" evidence="5">
    <location>
        <begin position="379"/>
        <end position="407"/>
    </location>
</feature>
<feature type="region of interest" description="Disordered" evidence="5">
    <location>
        <begin position="132"/>
        <end position="187"/>
    </location>
</feature>
<feature type="compositionally biased region" description="Basic and acidic residues" evidence="5">
    <location>
        <begin position="2237"/>
        <end position="2249"/>
    </location>
</feature>
<feature type="compositionally biased region" description="Polar residues" evidence="5">
    <location>
        <begin position="643"/>
        <end position="661"/>
    </location>
</feature>
<feature type="compositionally biased region" description="Polar residues" evidence="5">
    <location>
        <begin position="366"/>
        <end position="376"/>
    </location>
</feature>
<proteinExistence type="predicted"/>
<dbReference type="OrthoDB" id="1917726at2759"/>
<evidence type="ECO:0000256" key="4">
    <source>
        <dbReference type="PROSITE-ProRule" id="PRU00134"/>
    </source>
</evidence>
<dbReference type="Gene3D" id="6.10.140.2220">
    <property type="match status" value="1"/>
</dbReference>
<evidence type="ECO:0000313" key="7">
    <source>
        <dbReference type="Proteomes" id="UP000192223"/>
    </source>
</evidence>
<feature type="region of interest" description="Disordered" evidence="5">
    <location>
        <begin position="962"/>
        <end position="1064"/>
    </location>
</feature>
<feature type="compositionally biased region" description="Basic and acidic residues" evidence="5">
    <location>
        <begin position="1036"/>
        <end position="1046"/>
    </location>
</feature>
<evidence type="ECO:0000256" key="2">
    <source>
        <dbReference type="ARBA" id="ARBA00022771"/>
    </source>
</evidence>
<organism evidence="7 8">
    <name type="scientific">Agrilus planipennis</name>
    <name type="common">Emerald ash borer</name>
    <name type="synonym">Agrilus marcopoli</name>
    <dbReference type="NCBI Taxonomy" id="224129"/>
    <lineage>
        <taxon>Eukaryota</taxon>
        <taxon>Metazoa</taxon>
        <taxon>Ecdysozoa</taxon>
        <taxon>Arthropoda</taxon>
        <taxon>Hexapoda</taxon>
        <taxon>Insecta</taxon>
        <taxon>Pterygota</taxon>
        <taxon>Neoptera</taxon>
        <taxon>Endopterygota</taxon>
        <taxon>Coleoptera</taxon>
        <taxon>Polyphaga</taxon>
        <taxon>Elateriformia</taxon>
        <taxon>Buprestoidea</taxon>
        <taxon>Buprestidae</taxon>
        <taxon>Agrilinae</taxon>
        <taxon>Agrilus</taxon>
    </lineage>
</organism>
<feature type="region of interest" description="Disordered" evidence="5">
    <location>
        <begin position="1968"/>
        <end position="2001"/>
    </location>
</feature>
<reference evidence="8" key="1">
    <citation type="submission" date="2025-08" db="UniProtKB">
        <authorList>
            <consortium name="RefSeq"/>
        </authorList>
    </citation>
    <scope>IDENTIFICATION</scope>
    <source>
        <tissue evidence="8">Entire body</tissue>
    </source>
</reference>
<accession>A0A7F5R8U1</accession>
<dbReference type="Proteomes" id="UP000192223">
    <property type="component" value="Unplaced"/>
</dbReference>
<dbReference type="InterPro" id="IPR002893">
    <property type="entry name" value="Znf_MYND"/>
</dbReference>
<dbReference type="InParanoid" id="A0A7F5R8U1"/>
<gene>
    <name evidence="8" type="primary">LOC108732818</name>
</gene>
<evidence type="ECO:0000259" key="6">
    <source>
        <dbReference type="PROSITE" id="PS50865"/>
    </source>
</evidence>
<protein>
    <submittedName>
        <fullName evidence="8">Uncharacterized protein LOC108732818</fullName>
    </submittedName>
</protein>
<keyword evidence="1" id="KW-0479">Metal-binding</keyword>
<dbReference type="RefSeq" id="XP_025832379.1">
    <property type="nucleotide sequence ID" value="XM_025976594.1"/>
</dbReference>
<evidence type="ECO:0000256" key="5">
    <source>
        <dbReference type="SAM" id="MobiDB-lite"/>
    </source>
</evidence>
<feature type="compositionally biased region" description="Polar residues" evidence="5">
    <location>
        <begin position="606"/>
        <end position="622"/>
    </location>
</feature>
<feature type="compositionally biased region" description="Basic and acidic residues" evidence="5">
    <location>
        <begin position="547"/>
        <end position="563"/>
    </location>
</feature>
<feature type="compositionally biased region" description="Polar residues" evidence="5">
    <location>
        <begin position="1894"/>
        <end position="1934"/>
    </location>
</feature>
<feature type="compositionally biased region" description="Polar residues" evidence="5">
    <location>
        <begin position="2120"/>
        <end position="2136"/>
    </location>
</feature>
<dbReference type="KEGG" id="apln:108732818"/>
<dbReference type="GeneID" id="108732818"/>
<feature type="compositionally biased region" description="Basic and acidic residues" evidence="5">
    <location>
        <begin position="352"/>
        <end position="365"/>
    </location>
</feature>
<sequence>MEDPTSTPFQTEYLSCLHNIQQVVLNVTRMQKHIRTPVDQKTYNQLVSEPHVALTRINEMFSYSRYRTRRHDDDDIYGPNFEDEESYYRFLNERNNHQYFDGNSDFNYETGSYRDAYSDYHYSGEFARPARLRQPDPSYHRYAPYPYRGTQYRPPFRGRQRGHSTFAIPKGLPPKKWKPPSGPSCEQVLKSRVPSVQSAKVNSSEDAIVKDSSCSDSLCSPVQKTTSVPSCETVPKSGSPTEETAKVVDASDVKTECNTTMEMETVCFEAPAVEDIVDFIGNEEGVQMTNDETCKSASIKVELEPMATSTPTYESIVKASNRPVILVPDKLSAPDFIIDKNASYLPKTPPSESKKGLEERTKETTVKNNLDTTKTVDVSGEKSPENNVKDPPSESKKEFEGKAKETTVKNQSDTTKMVNGASEKSLGNKLSAPECPSNVKPPPTPSEPKKKKNEERADETTVKSKCDTNVAGKTLRTNGNNNKEKICVKRSTSKRRISGASSSVKSKFAKLDVSSTKASSSSGRSKETSNAFSKENKDVSTCSNKTSKMDEARSKKSNEDLVHKSTKTSDLQSKKTTEKEPPKSNGINKIRILENVRLNNKDVGKSNITKAGQTSPRENQIGSPKEDNVRKPKQIEKDHKPQQNKPSNTKNNDYGSKNKQTHSAEPKHPRRDRDYNNAPKKVPNLQNGNNDKGNKLDKGQTQSSESTKTQKDLTVTVKEPQRVPEACNTILLAEKPVTPPKQQEILPIVTAEERKAVNTMENNDKSEFIKKSLYRRKSVDLGVLSHRNELSAIQRKRRAKSVGPITDVGDFFTGFRLTRSKSQELGATLITDVVNFSREHKKLNLQNIKSDSSRRTSDCVQDQNTIRDIINFNPFKLINVSGSLAKDPRLNRNANPQLLTKEKFMESMCQSGSLSGLKDYRFNFEKSPTLNYDKIDYVGTKPTSLLKSPLHEHLSFSIESNSRAVANGDSKKSPRETLLKSSNVSPLPVINNKKGNSEVAKVYLNPASPPNPTKAPRNKCSELQPSKPKNALGKSEGPKFAKRESLFRTSPSKAFSSHNTKNDKCCKSANTATTFTNNNPIAKRKRRGRRGKKNGATIPQNVVSGCNAQNVNKTTIHPASKLKLNELKPTNFDAATKKKNNPVLNRKVQPHQTDLRPSKSDNVPITTSAILKDCLLHEDIDKYFPSNNVKGSSMVLNVGDVSILMTEKGCKKVSHESVETIVDEQWQKVEEFLTPKPSNAKTSVFKGATDEIDRDMSLHEVIGPENIIPVKRSSPVPILPKPVAEIGTTNLTLKSLLTNTTVIGQNGFGSGNMTVTLITPAIDQNSSGSNSIILTPVLTKPSAAYENNFGSNGLNVTSIPQNTLPVAENNFERQKTPVRIIAESGVENNNEERILPILIPSKSTALAESSFGVENVNEKCTVLAPTPSEPTANVAGTVPTSTPLNATGVVENVGLKNTNGNQTVRLPSLSTPTAVVVDSGFGVENVTERAVSVPFAVIKHNFRSENTNEKRIVRPPIESIPTVVTEGGFGSANVNVMSIPPKTATVAGFGNQPSILQNPKESVTNTLQAVVTQIGCNNGNQPAVNFSVPLPIVAQQPSVNRVSHRDLAVGLVPFIYRLLIYKNERYTFKTVREKMNSKMVAKETVIADWKILTDAYVCTFQTVGNQMISYLKGVEVKRFQLGLLFKEIENFFRNNGFSSVTQPMILFSMYDIFVLCKPISESEFLDKMWKDVEQYATYLMKLKAQQSSSNAPSQQHVPTTLNRQNPTVNNHQIDSISLSSNTIPTNNSVVVNTSVSNYSQMSNAPRILSSVTHVSNQRLPNIYQNGGYIIHNYSSSNNCNQFNVQNPQIRDITTNNVANLAKSSNNNLVANKFVSRSNNNKKQLPNMQQYSQISKQNAVNQQSSHNPSNYGYLQRSDTLPGQGQERQSPQQNVTLAPPPSYLQPIPSASMGSINPYHNQSVMYNSVYQQNSQRGSAHVQNVGSQNQYDHSSNYRNPPRQNVLNNYNSSVHVQPHMSLGRQVGCSTYPPQNSAPSHSYFHSTVYPPTLPQHSTFSGIPSMQNSVRNNYNHSESTFQSHVNERSKKENKTFDNSRNLHLPRIAPPVSQTYPVHNSLPIQHVSAPSPSEASNSIVSPVRQQMMSPQSQQSQCLPTVQPPASQTLYPVHNPMSTQNVCAPPPSEASNSIVNSVPQQLLVAPQKSQFLLSDLLRSHQFPLSPTPISVALDKPNPADFPGRSDISDKDGSTEQRHCQVTSSPPVTEKDISSQQPPANPADNFKIYLPPRSSADTTNKEAQPEGPVSSEEVPAANVHGTSSNDDIVKISDSEEEEDEGEVEPEYISIEKWVIMNQEVIDLEDYDDIFEPKYLKQDIKNEMNNDGYEESVTVEEFPPEVSSPDSGICTPKGDELNICFCGVKAAFVCSCRSVIYCSRRCQEVDWDSHQKDCKSQ</sequence>
<dbReference type="SUPFAM" id="SSF144232">
    <property type="entry name" value="HIT/MYND zinc finger-like"/>
    <property type="match status" value="1"/>
</dbReference>
<feature type="region of interest" description="Disordered" evidence="5">
    <location>
        <begin position="1894"/>
        <end position="1953"/>
    </location>
</feature>
<evidence type="ECO:0000256" key="3">
    <source>
        <dbReference type="ARBA" id="ARBA00022833"/>
    </source>
</evidence>
<feature type="region of interest" description="Disordered" evidence="5">
    <location>
        <begin position="341"/>
        <end position="714"/>
    </location>
</feature>
<evidence type="ECO:0000313" key="8">
    <source>
        <dbReference type="RefSeq" id="XP_025832379.1"/>
    </source>
</evidence>
<keyword evidence="7" id="KW-1185">Reference proteome</keyword>
<feature type="compositionally biased region" description="Low complexity" evidence="5">
    <location>
        <begin position="514"/>
        <end position="523"/>
    </location>
</feature>
<dbReference type="Pfam" id="PF01753">
    <property type="entry name" value="zf-MYND"/>
    <property type="match status" value="1"/>
</dbReference>
<feature type="compositionally biased region" description="Basic and acidic residues" evidence="5">
    <location>
        <begin position="591"/>
        <end position="604"/>
    </location>
</feature>
<feature type="compositionally biased region" description="Basic and acidic residues" evidence="5">
    <location>
        <begin position="572"/>
        <end position="582"/>
    </location>
</feature>
<name>A0A7F5R8U1_AGRPL</name>
<evidence type="ECO:0000256" key="1">
    <source>
        <dbReference type="ARBA" id="ARBA00022723"/>
    </source>
</evidence>
<feature type="compositionally biased region" description="Basic and acidic residues" evidence="5">
    <location>
        <begin position="624"/>
        <end position="641"/>
    </location>
</feature>
<feature type="compositionally biased region" description="Basic and acidic residues" evidence="5">
    <location>
        <begin position="662"/>
        <end position="675"/>
    </location>
</feature>
<feature type="compositionally biased region" description="Basic and acidic residues" evidence="5">
    <location>
        <begin position="452"/>
        <end position="466"/>
    </location>
</feature>
<feature type="compositionally biased region" description="Acidic residues" evidence="5">
    <location>
        <begin position="2324"/>
        <end position="2334"/>
    </location>
</feature>
<dbReference type="GO" id="GO:0008270">
    <property type="term" value="F:zinc ion binding"/>
    <property type="evidence" value="ECO:0007669"/>
    <property type="project" value="UniProtKB-KW"/>
</dbReference>
<feature type="compositionally biased region" description="Polar residues" evidence="5">
    <location>
        <begin position="1047"/>
        <end position="1059"/>
    </location>
</feature>
<feature type="domain" description="MYND-type" evidence="6">
    <location>
        <begin position="2411"/>
        <end position="2443"/>
    </location>
</feature>
<feature type="compositionally biased region" description="Basic and acidic residues" evidence="5">
    <location>
        <begin position="969"/>
        <end position="978"/>
    </location>
</feature>
<keyword evidence="2 4" id="KW-0863">Zinc-finger</keyword>
<feature type="region of interest" description="Disordered" evidence="5">
    <location>
        <begin position="2118"/>
        <end position="2142"/>
    </location>
</feature>
<keyword evidence="3" id="KW-0862">Zinc</keyword>
<dbReference type="PROSITE" id="PS50865">
    <property type="entry name" value="ZF_MYND_2"/>
    <property type="match status" value="1"/>
</dbReference>
<feature type="region of interest" description="Disordered" evidence="5">
    <location>
        <begin position="2218"/>
        <end position="2334"/>
    </location>
</feature>